<dbReference type="InterPro" id="IPR005881">
    <property type="entry name" value="Ser_O-AcTrfase"/>
</dbReference>
<dbReference type="GO" id="GO:0005737">
    <property type="term" value="C:cytoplasm"/>
    <property type="evidence" value="ECO:0007669"/>
    <property type="project" value="InterPro"/>
</dbReference>
<evidence type="ECO:0000256" key="1">
    <source>
        <dbReference type="ARBA" id="ARBA00007274"/>
    </source>
</evidence>
<evidence type="ECO:0000256" key="3">
    <source>
        <dbReference type="ARBA" id="ARBA00023315"/>
    </source>
</evidence>
<name>A0A7X9S0N8_9BACT</name>
<dbReference type="Proteomes" id="UP000576082">
    <property type="component" value="Unassembled WGS sequence"/>
</dbReference>
<reference evidence="4 5" key="1">
    <citation type="submission" date="2020-04" db="EMBL/GenBank/DDBJ databases">
        <title>Flammeovirga sp. SR4, a novel species isolated from seawater.</title>
        <authorList>
            <person name="Wang X."/>
        </authorList>
    </citation>
    <scope>NUCLEOTIDE SEQUENCE [LARGE SCALE GENOMIC DNA]</scope>
    <source>
        <strain evidence="4 5">ATCC 23126</strain>
    </source>
</reference>
<dbReference type="Gene3D" id="2.160.10.10">
    <property type="entry name" value="Hexapeptide repeat proteins"/>
    <property type="match status" value="1"/>
</dbReference>
<evidence type="ECO:0000313" key="5">
    <source>
        <dbReference type="Proteomes" id="UP000576082"/>
    </source>
</evidence>
<gene>
    <name evidence="4" type="ORF">HHU12_29975</name>
</gene>
<accession>A0A7X9S0N8</accession>
<dbReference type="Pfam" id="PF00132">
    <property type="entry name" value="Hexapep"/>
    <property type="match status" value="1"/>
</dbReference>
<evidence type="ECO:0000256" key="2">
    <source>
        <dbReference type="ARBA" id="ARBA00022679"/>
    </source>
</evidence>
<dbReference type="AlphaFoldDB" id="A0A7X9S0N8"/>
<protein>
    <submittedName>
        <fullName evidence="4">Serine acetyltransferase</fullName>
    </submittedName>
</protein>
<dbReference type="InterPro" id="IPR011004">
    <property type="entry name" value="Trimer_LpxA-like_sf"/>
</dbReference>
<dbReference type="PIRSF" id="PIRSF000441">
    <property type="entry name" value="CysE"/>
    <property type="match status" value="1"/>
</dbReference>
<dbReference type="CDD" id="cd03354">
    <property type="entry name" value="LbH_SAT"/>
    <property type="match status" value="1"/>
</dbReference>
<organism evidence="4 5">
    <name type="scientific">Flammeovirga aprica JL-4</name>
    <dbReference type="NCBI Taxonomy" id="694437"/>
    <lineage>
        <taxon>Bacteria</taxon>
        <taxon>Pseudomonadati</taxon>
        <taxon>Bacteroidota</taxon>
        <taxon>Cytophagia</taxon>
        <taxon>Cytophagales</taxon>
        <taxon>Flammeovirgaceae</taxon>
        <taxon>Flammeovirga</taxon>
    </lineage>
</organism>
<dbReference type="InterPro" id="IPR045304">
    <property type="entry name" value="LbH_SAT"/>
</dbReference>
<dbReference type="Pfam" id="PF14602">
    <property type="entry name" value="Hexapep_2"/>
    <property type="match status" value="1"/>
</dbReference>
<sequence>MDKKRSNFIYSFLFNPSYRLLLNYRISKKLYDSKFIIFKLVAFYLKNQLYLKRSCQISLNATLEEGVFFPHPINIVIGDNTIVGKNTTIWQGVTLGSHGHNAQKKSYPIIGENVKIFAGAKIIGNIKIGDGALIGANAVVLKDVPAFHTAVGVPARIFKNK</sequence>
<proteinExistence type="inferred from homology"/>
<comment type="similarity">
    <text evidence="1">Belongs to the transferase hexapeptide repeat family.</text>
</comment>
<evidence type="ECO:0000313" key="4">
    <source>
        <dbReference type="EMBL" id="NME72226.1"/>
    </source>
</evidence>
<dbReference type="EMBL" id="JABANE010000144">
    <property type="protein sequence ID" value="NME72226.1"/>
    <property type="molecule type" value="Genomic_DNA"/>
</dbReference>
<dbReference type="InterPro" id="IPR001451">
    <property type="entry name" value="Hexapep"/>
</dbReference>
<dbReference type="RefSeq" id="WP_169660420.1">
    <property type="nucleotide sequence ID" value="NZ_JABANE010000144.1"/>
</dbReference>
<dbReference type="SUPFAM" id="SSF51161">
    <property type="entry name" value="Trimeric LpxA-like enzymes"/>
    <property type="match status" value="1"/>
</dbReference>
<dbReference type="PANTHER" id="PTHR42811">
    <property type="entry name" value="SERINE ACETYLTRANSFERASE"/>
    <property type="match status" value="1"/>
</dbReference>
<keyword evidence="2 4" id="KW-0808">Transferase</keyword>
<keyword evidence="5" id="KW-1185">Reference proteome</keyword>
<comment type="caution">
    <text evidence="4">The sequence shown here is derived from an EMBL/GenBank/DDBJ whole genome shotgun (WGS) entry which is preliminary data.</text>
</comment>
<dbReference type="GO" id="GO:0006535">
    <property type="term" value="P:cysteine biosynthetic process from serine"/>
    <property type="evidence" value="ECO:0007669"/>
    <property type="project" value="InterPro"/>
</dbReference>
<keyword evidence="3" id="KW-0012">Acyltransferase</keyword>
<dbReference type="GO" id="GO:0009001">
    <property type="term" value="F:serine O-acetyltransferase activity"/>
    <property type="evidence" value="ECO:0007669"/>
    <property type="project" value="InterPro"/>
</dbReference>